<dbReference type="PROSITE" id="PS50927">
    <property type="entry name" value="BULB_LECTIN"/>
    <property type="match status" value="2"/>
</dbReference>
<evidence type="ECO:0000259" key="2">
    <source>
        <dbReference type="PROSITE" id="PS50927"/>
    </source>
</evidence>
<keyword evidence="1" id="KW-0472">Membrane</keyword>
<keyword evidence="4" id="KW-1185">Reference proteome</keyword>
<evidence type="ECO:0000256" key="1">
    <source>
        <dbReference type="SAM" id="Phobius"/>
    </source>
</evidence>
<gene>
    <name evidence="3" type="ORF">IEQ34_013727</name>
</gene>
<feature type="domain" description="Bulb-type lectin" evidence="2">
    <location>
        <begin position="349"/>
        <end position="459"/>
    </location>
</feature>
<dbReference type="EMBL" id="JAGFBR010000012">
    <property type="protein sequence ID" value="KAH0458412.1"/>
    <property type="molecule type" value="Genomic_DNA"/>
</dbReference>
<evidence type="ECO:0000313" key="4">
    <source>
        <dbReference type="Proteomes" id="UP000775213"/>
    </source>
</evidence>
<evidence type="ECO:0000313" key="3">
    <source>
        <dbReference type="EMBL" id="KAH0458412.1"/>
    </source>
</evidence>
<dbReference type="AlphaFoldDB" id="A0AAV7GQ02"/>
<dbReference type="SMART" id="SM00108">
    <property type="entry name" value="B_lectin"/>
    <property type="match status" value="2"/>
</dbReference>
<comment type="caution">
    <text evidence="3">The sequence shown here is derived from an EMBL/GenBank/DDBJ whole genome shotgun (WGS) entry which is preliminary data.</text>
</comment>
<dbReference type="InterPro" id="IPR036426">
    <property type="entry name" value="Bulb-type_lectin_dom_sf"/>
</dbReference>
<dbReference type="Gene3D" id="2.90.10.10">
    <property type="entry name" value="Bulb-type lectin domain"/>
    <property type="match status" value="2"/>
</dbReference>
<dbReference type="InterPro" id="IPR001480">
    <property type="entry name" value="Bulb-type_lectin_dom"/>
</dbReference>
<dbReference type="GO" id="GO:0051707">
    <property type="term" value="P:response to other organism"/>
    <property type="evidence" value="ECO:0007669"/>
    <property type="project" value="UniProtKB-ARBA"/>
</dbReference>
<name>A0AAV7GQ02_DENCH</name>
<sequence>MSAGGNDLLSFGALLLVVAISLLLRGFAFFAFCDDVRWEMSAGGNDLCLLARFFSSQWLGGFQATSTAITRRINALQSVESFFIHFANIMLFGLGATQCSICIRGGAPCSGLFVEAVDAGDAPGFTSEPTKLLPSWLMEYVYVSYGDYIACLILCRNGSARYQHDAISYFKRNITPINPSIQKTYKLPQPNQRFPSAMAVPSISSIFLCFFCFSFLNEPRLSLADHVLYTDEILMPGQNLTNGPHLLAMHHNCRLVLYNNTKPSWSTNATANGNSDCYLVLTQRGELVVRRSVHYTLWSSGARSKKGKYALVLDAKGRIAIYGHRRWSTSNPNGLGGPDDLAKEEPATEYVLQSGHRMLAGEKLRYKEYELAFWRCNLVINHTRSGRWLWQTNTKVTQGPAGCYLQLESSGELSVKNGGQRLWSSNKRTDSGLHLAVLRFDGRLAVYGPLVWSNVRMDDSIVADAVTYGGTEYI</sequence>
<accession>A0AAV7GQ02</accession>
<dbReference type="SUPFAM" id="SSF51110">
    <property type="entry name" value="alpha-D-mannose-specific plant lectins"/>
    <property type="match status" value="2"/>
</dbReference>
<proteinExistence type="predicted"/>
<dbReference type="Proteomes" id="UP000775213">
    <property type="component" value="Unassembled WGS sequence"/>
</dbReference>
<reference evidence="3 4" key="1">
    <citation type="journal article" date="2021" name="Hortic Res">
        <title>Chromosome-scale assembly of the Dendrobium chrysotoxum genome enhances the understanding of orchid evolution.</title>
        <authorList>
            <person name="Zhang Y."/>
            <person name="Zhang G.Q."/>
            <person name="Zhang D."/>
            <person name="Liu X.D."/>
            <person name="Xu X.Y."/>
            <person name="Sun W.H."/>
            <person name="Yu X."/>
            <person name="Zhu X."/>
            <person name="Wang Z.W."/>
            <person name="Zhao X."/>
            <person name="Zhong W.Y."/>
            <person name="Chen H."/>
            <person name="Yin W.L."/>
            <person name="Huang T."/>
            <person name="Niu S.C."/>
            <person name="Liu Z.J."/>
        </authorList>
    </citation>
    <scope>NUCLEOTIDE SEQUENCE [LARGE SCALE GENOMIC DNA]</scope>
    <source>
        <strain evidence="3">Lindl</strain>
    </source>
</reference>
<organism evidence="3 4">
    <name type="scientific">Dendrobium chrysotoxum</name>
    <name type="common">Orchid</name>
    <dbReference type="NCBI Taxonomy" id="161865"/>
    <lineage>
        <taxon>Eukaryota</taxon>
        <taxon>Viridiplantae</taxon>
        <taxon>Streptophyta</taxon>
        <taxon>Embryophyta</taxon>
        <taxon>Tracheophyta</taxon>
        <taxon>Spermatophyta</taxon>
        <taxon>Magnoliopsida</taxon>
        <taxon>Liliopsida</taxon>
        <taxon>Asparagales</taxon>
        <taxon>Orchidaceae</taxon>
        <taxon>Epidendroideae</taxon>
        <taxon>Malaxideae</taxon>
        <taxon>Dendrobiinae</taxon>
        <taxon>Dendrobium</taxon>
    </lineage>
</organism>
<feature type="domain" description="Bulb-type lectin" evidence="2">
    <location>
        <begin position="225"/>
        <end position="334"/>
    </location>
</feature>
<protein>
    <recommendedName>
        <fullName evidence="2">Bulb-type lectin domain-containing protein</fullName>
    </recommendedName>
</protein>
<keyword evidence="1" id="KW-1133">Transmembrane helix</keyword>
<keyword evidence="1" id="KW-0812">Transmembrane</keyword>
<feature type="transmembrane region" description="Helical" evidence="1">
    <location>
        <begin position="196"/>
        <end position="216"/>
    </location>
</feature>
<feature type="transmembrane region" description="Helical" evidence="1">
    <location>
        <begin position="12"/>
        <end position="32"/>
    </location>
</feature>